<dbReference type="InterPro" id="IPR008844">
    <property type="entry name" value="Spore_GerAC-like"/>
</dbReference>
<keyword evidence="7" id="KW-0449">Lipoprotein</keyword>
<comment type="caution">
    <text evidence="10">The sequence shown here is derived from an EMBL/GenBank/DDBJ whole genome shotgun (WGS) entry which is preliminary data.</text>
</comment>
<dbReference type="STRING" id="157733.AB986_08570"/>
<evidence type="ECO:0000313" key="10">
    <source>
        <dbReference type="EMBL" id="KMM39254.1"/>
    </source>
</evidence>
<evidence type="ECO:0000259" key="9">
    <source>
        <dbReference type="Pfam" id="PF25198"/>
    </source>
</evidence>
<dbReference type="EMBL" id="LELK01000001">
    <property type="protein sequence ID" value="KMM39254.1"/>
    <property type="molecule type" value="Genomic_DNA"/>
</dbReference>
<dbReference type="GO" id="GO:0009847">
    <property type="term" value="P:spore germination"/>
    <property type="evidence" value="ECO:0007669"/>
    <property type="project" value="InterPro"/>
</dbReference>
<keyword evidence="6" id="KW-0564">Palmitate</keyword>
<dbReference type="Gene3D" id="3.30.300.210">
    <property type="entry name" value="Nutrient germinant receptor protein C, domain 3"/>
    <property type="match status" value="1"/>
</dbReference>
<evidence type="ECO:0000256" key="6">
    <source>
        <dbReference type="ARBA" id="ARBA00023139"/>
    </source>
</evidence>
<dbReference type="Pfam" id="PF05504">
    <property type="entry name" value="Spore_GerAC"/>
    <property type="match status" value="1"/>
</dbReference>
<evidence type="ECO:0000313" key="11">
    <source>
        <dbReference type="Proteomes" id="UP000035996"/>
    </source>
</evidence>
<dbReference type="Pfam" id="PF25198">
    <property type="entry name" value="Spore_GerAC_N"/>
    <property type="match status" value="1"/>
</dbReference>
<evidence type="ECO:0000256" key="2">
    <source>
        <dbReference type="ARBA" id="ARBA00007886"/>
    </source>
</evidence>
<keyword evidence="11" id="KW-1185">Reference proteome</keyword>
<comment type="similarity">
    <text evidence="2">Belongs to the GerABKC lipoprotein family.</text>
</comment>
<proteinExistence type="inferred from homology"/>
<dbReference type="PATRIC" id="fig|157733.3.peg.4002"/>
<dbReference type="InterPro" id="IPR038501">
    <property type="entry name" value="Spore_GerAC_C_sf"/>
</dbReference>
<keyword evidence="3" id="KW-0309">Germination</keyword>
<sequence>MNVKHICLSILLINSTLLLTGCWDHDELPAYGFVQAVAIDLSEEEEGVIDLTTQFIKPSPKIGSAGGGDGEAYVNIETSGDSIFEAVRDITTHLGRKAQWSHTRIILISDEIVQSRNIGEILEFFYRDHEPRLLITLGMTEGKAKDYLNQEPFIENTISQQLKEIEAASHNFTSKTMEVNLLTFGRELKSETQTAKIPYYHIKESGEAVIGGLAIINKGKFSGQISSLQTEALLTILGEYRFGIIEVPCGGEDVMVKESIEVSNVETDMKANLSGGSVSAKVKVEMEGDVGELKCTVLDKSENLQEFNEKVAKVVKTNIEETLQYLQKEQVDVIGLGNAIYRKHPKEWKELKKDWPNTFSEVPFTVDVKVDINNTGSDIGKPFFE</sequence>
<dbReference type="PANTHER" id="PTHR35789:SF1">
    <property type="entry name" value="SPORE GERMINATION PROTEIN B3"/>
    <property type="match status" value="1"/>
</dbReference>
<evidence type="ECO:0000256" key="7">
    <source>
        <dbReference type="ARBA" id="ARBA00023288"/>
    </source>
</evidence>
<dbReference type="Proteomes" id="UP000035996">
    <property type="component" value="Unassembled WGS sequence"/>
</dbReference>
<evidence type="ECO:0000256" key="4">
    <source>
        <dbReference type="ARBA" id="ARBA00022729"/>
    </source>
</evidence>
<dbReference type="PROSITE" id="PS51257">
    <property type="entry name" value="PROKAR_LIPOPROTEIN"/>
    <property type="match status" value="1"/>
</dbReference>
<comment type="subcellular location">
    <subcellularLocation>
        <location evidence="1">Membrane</location>
        <topology evidence="1">Lipid-anchor</topology>
    </subcellularLocation>
</comment>
<evidence type="ECO:0000259" key="8">
    <source>
        <dbReference type="Pfam" id="PF05504"/>
    </source>
</evidence>
<dbReference type="GO" id="GO:0016020">
    <property type="term" value="C:membrane"/>
    <property type="evidence" value="ECO:0007669"/>
    <property type="project" value="UniProtKB-SubCell"/>
</dbReference>
<accession>A0A0J6D4L4</accession>
<dbReference type="RefSeq" id="WP_048310424.1">
    <property type="nucleotide sequence ID" value="NZ_CP119526.1"/>
</dbReference>
<dbReference type="InterPro" id="IPR046953">
    <property type="entry name" value="Spore_GerAC-like_C"/>
</dbReference>
<reference evidence="10" key="1">
    <citation type="submission" date="2015-06" db="EMBL/GenBank/DDBJ databases">
        <authorList>
            <person name="Liu B."/>
            <person name="Wang J."/>
            <person name="Zhu Y."/>
            <person name="Liu G."/>
            <person name="Chen Q."/>
            <person name="Zheng C."/>
            <person name="Che J."/>
            <person name="Ge C."/>
            <person name="Shi H."/>
            <person name="Pan Z."/>
            <person name="Liu X."/>
        </authorList>
    </citation>
    <scope>NUCLEOTIDE SEQUENCE [LARGE SCALE GENOMIC DNA]</scope>
    <source>
        <strain evidence="10">DSM 16346</strain>
    </source>
</reference>
<organism evidence="10 11">
    <name type="scientific">Guptibacillus hwajinpoensis</name>
    <dbReference type="NCBI Taxonomy" id="208199"/>
    <lineage>
        <taxon>Bacteria</taxon>
        <taxon>Bacillati</taxon>
        <taxon>Bacillota</taxon>
        <taxon>Bacilli</taxon>
        <taxon>Bacillales</taxon>
        <taxon>Guptibacillaceae</taxon>
        <taxon>Guptibacillus</taxon>
    </lineage>
</organism>
<keyword evidence="5" id="KW-0472">Membrane</keyword>
<evidence type="ECO:0000256" key="3">
    <source>
        <dbReference type="ARBA" id="ARBA00022544"/>
    </source>
</evidence>
<dbReference type="AlphaFoldDB" id="A0A0J6D4L4"/>
<dbReference type="NCBIfam" id="TIGR02887">
    <property type="entry name" value="spore_ger_x_C"/>
    <property type="match status" value="1"/>
</dbReference>
<dbReference type="Gene3D" id="6.20.190.10">
    <property type="entry name" value="Nutrient germinant receptor protein C, domain 1"/>
    <property type="match status" value="1"/>
</dbReference>
<keyword evidence="4" id="KW-0732">Signal</keyword>
<dbReference type="InterPro" id="IPR057336">
    <property type="entry name" value="GerAC_N"/>
</dbReference>
<evidence type="ECO:0000256" key="5">
    <source>
        <dbReference type="ARBA" id="ARBA00023136"/>
    </source>
</evidence>
<protein>
    <submittedName>
        <fullName evidence="10">Uncharacterized protein</fullName>
    </submittedName>
</protein>
<feature type="domain" description="Spore germination GerAC-like C-terminal" evidence="8">
    <location>
        <begin position="212"/>
        <end position="376"/>
    </location>
</feature>
<name>A0A0J6D4L4_9BACL</name>
<dbReference type="PANTHER" id="PTHR35789">
    <property type="entry name" value="SPORE GERMINATION PROTEIN B3"/>
    <property type="match status" value="1"/>
</dbReference>
<dbReference type="OrthoDB" id="2569624at2"/>
<gene>
    <name evidence="10" type="ORF">AB986_08570</name>
</gene>
<evidence type="ECO:0000256" key="1">
    <source>
        <dbReference type="ARBA" id="ARBA00004635"/>
    </source>
</evidence>
<feature type="domain" description="Spore germination protein N-terminal" evidence="9">
    <location>
        <begin position="26"/>
        <end position="201"/>
    </location>
</feature>